<reference evidence="4 5" key="1">
    <citation type="submission" date="2021-01" db="EMBL/GenBank/DDBJ databases">
        <title>Whole genome shotgun sequence of Actinoplanes couchii NBRC 106145.</title>
        <authorList>
            <person name="Komaki H."/>
            <person name="Tamura T."/>
        </authorList>
    </citation>
    <scope>NUCLEOTIDE SEQUENCE [LARGE SCALE GENOMIC DNA]</scope>
    <source>
        <strain evidence="4 5">NBRC 106145</strain>
    </source>
</reference>
<dbReference type="Pfam" id="PF13460">
    <property type="entry name" value="NAD_binding_10"/>
    <property type="match status" value="1"/>
</dbReference>
<dbReference type="EMBL" id="BOMG01000074">
    <property type="protein sequence ID" value="GID57624.1"/>
    <property type="molecule type" value="Genomic_DNA"/>
</dbReference>
<gene>
    <name evidence="4" type="ORF">Aco03nite_060280</name>
</gene>
<keyword evidence="1" id="KW-0521">NADP</keyword>
<evidence type="ECO:0000256" key="2">
    <source>
        <dbReference type="SAM" id="MobiDB-lite"/>
    </source>
</evidence>
<keyword evidence="5" id="KW-1185">Reference proteome</keyword>
<dbReference type="SUPFAM" id="SSF51735">
    <property type="entry name" value="NAD(P)-binding Rossmann-fold domains"/>
    <property type="match status" value="1"/>
</dbReference>
<sequence length="242" mass="25024">MRIAVAGGTGLTGRLVVQALEADGHTPVPLSRATGVDLTTGTGLDAALAGAGAVVDASNVTTMSKAVAVSYFDQAGRHLADAAQRAGVRHLVSLSIVGVDRVKLGYYTGKLRQEEIVRAGAVPWTILRATQFHEFAGQTLDRVPGPVAAVPSGKIQPVAVREVAALLATLAAGEPHTAILELAGPRVESLPDMARRLMAAGRAPRRPVLPVYFPGGMSGGGLLPTGDGPRGTQTFEDWLADR</sequence>
<accession>A0ABQ3XGK1</accession>
<dbReference type="InterPro" id="IPR016040">
    <property type="entry name" value="NAD(P)-bd_dom"/>
</dbReference>
<evidence type="ECO:0000256" key="1">
    <source>
        <dbReference type="ARBA" id="ARBA00022857"/>
    </source>
</evidence>
<evidence type="ECO:0000313" key="5">
    <source>
        <dbReference type="Proteomes" id="UP000612282"/>
    </source>
</evidence>
<dbReference type="RefSeq" id="WP_203800680.1">
    <property type="nucleotide sequence ID" value="NZ_BAAAQE010000034.1"/>
</dbReference>
<proteinExistence type="predicted"/>
<feature type="region of interest" description="Disordered" evidence="2">
    <location>
        <begin position="220"/>
        <end position="242"/>
    </location>
</feature>
<dbReference type="InterPro" id="IPR036291">
    <property type="entry name" value="NAD(P)-bd_dom_sf"/>
</dbReference>
<dbReference type="PANTHER" id="PTHR42748:SF3">
    <property type="entry name" value="BLL4366 PROTEIN"/>
    <property type="match status" value="1"/>
</dbReference>
<dbReference type="InterPro" id="IPR051164">
    <property type="entry name" value="NmrA-like_oxidored"/>
</dbReference>
<evidence type="ECO:0000313" key="4">
    <source>
        <dbReference type="EMBL" id="GID57624.1"/>
    </source>
</evidence>
<name>A0ABQ3XGK1_9ACTN</name>
<organism evidence="4 5">
    <name type="scientific">Actinoplanes couchii</name>
    <dbReference type="NCBI Taxonomy" id="403638"/>
    <lineage>
        <taxon>Bacteria</taxon>
        <taxon>Bacillati</taxon>
        <taxon>Actinomycetota</taxon>
        <taxon>Actinomycetes</taxon>
        <taxon>Micromonosporales</taxon>
        <taxon>Micromonosporaceae</taxon>
        <taxon>Actinoplanes</taxon>
    </lineage>
</organism>
<dbReference type="PANTHER" id="PTHR42748">
    <property type="entry name" value="NITROGEN METABOLITE REPRESSION PROTEIN NMRA FAMILY MEMBER"/>
    <property type="match status" value="1"/>
</dbReference>
<dbReference type="Gene3D" id="3.40.50.720">
    <property type="entry name" value="NAD(P)-binding Rossmann-like Domain"/>
    <property type="match status" value="1"/>
</dbReference>
<dbReference type="Proteomes" id="UP000612282">
    <property type="component" value="Unassembled WGS sequence"/>
</dbReference>
<comment type="caution">
    <text evidence="4">The sequence shown here is derived from an EMBL/GenBank/DDBJ whole genome shotgun (WGS) entry which is preliminary data.</text>
</comment>
<feature type="domain" description="NAD(P)-binding" evidence="3">
    <location>
        <begin position="7"/>
        <end position="168"/>
    </location>
</feature>
<evidence type="ECO:0000259" key="3">
    <source>
        <dbReference type="Pfam" id="PF13460"/>
    </source>
</evidence>
<protein>
    <submittedName>
        <fullName evidence="4">3-beta hydroxysteroid dehydrogenase</fullName>
    </submittedName>
</protein>